<dbReference type="RefSeq" id="WP_147657989.1">
    <property type="nucleotide sequence ID" value="NZ_BMFM01000001.1"/>
</dbReference>
<name>A0A5B9DTC6_9HYPH</name>
<dbReference type="Proteomes" id="UP000321062">
    <property type="component" value="Chromosome"/>
</dbReference>
<dbReference type="CDD" id="cd05155">
    <property type="entry name" value="APH_ChoK_like_1"/>
    <property type="match status" value="1"/>
</dbReference>
<dbReference type="Gene3D" id="3.90.1200.10">
    <property type="match status" value="1"/>
</dbReference>
<dbReference type="SUPFAM" id="SSF56112">
    <property type="entry name" value="Protein kinase-like (PK-like)"/>
    <property type="match status" value="1"/>
</dbReference>
<accession>A0A5B9DTC6</accession>
<dbReference type="Pfam" id="PF01636">
    <property type="entry name" value="APH"/>
    <property type="match status" value="1"/>
</dbReference>
<keyword evidence="2" id="KW-1185">Reference proteome</keyword>
<proteinExistence type="predicted"/>
<dbReference type="PANTHER" id="PTHR21310:SF42">
    <property type="entry name" value="BIFUNCTIONAL AAC_APH"/>
    <property type="match status" value="1"/>
</dbReference>
<protein>
    <submittedName>
        <fullName evidence="1">Aminoglycoside phosphotransferase family protein</fullName>
    </submittedName>
</protein>
<organism evidence="1 2">
    <name type="scientific">Paradevosia tibetensis</name>
    <dbReference type="NCBI Taxonomy" id="1447062"/>
    <lineage>
        <taxon>Bacteria</taxon>
        <taxon>Pseudomonadati</taxon>
        <taxon>Pseudomonadota</taxon>
        <taxon>Alphaproteobacteria</taxon>
        <taxon>Hyphomicrobiales</taxon>
        <taxon>Devosiaceae</taxon>
        <taxon>Paradevosia</taxon>
    </lineage>
</organism>
<keyword evidence="1" id="KW-0808">Transferase</keyword>
<sequence>MSDKFPVDTALVERLVRTQFPQWADLAIRPVASSGWDNFTFHLGDTMKVRLPSASGYAEQTDKEFSWLPRLAPQLPLPVPVPLAVGEPAQDYPWRWAVYEWIEGETAMQRQPADRVALARGVGAFLRALQAIGTAGGPPPGTHNFWRGGPLEIYADEARAALAALEGRIDTATAKAILDEALASTFAGKPVWVHGDIAPGNLLLDAEGNLKAVLDFGCCAVGDPACDLVLAWTLLDGESRRAFEDEVGADEAMWARARGWGIWKAMIVLAGDNEATKPEQRRVLEALLAERR</sequence>
<dbReference type="InterPro" id="IPR002575">
    <property type="entry name" value="Aminoglycoside_PTrfase"/>
</dbReference>
<evidence type="ECO:0000313" key="1">
    <source>
        <dbReference type="EMBL" id="QEE22416.1"/>
    </source>
</evidence>
<dbReference type="EMBL" id="CP041690">
    <property type="protein sequence ID" value="QEE22416.1"/>
    <property type="molecule type" value="Genomic_DNA"/>
</dbReference>
<gene>
    <name evidence="1" type="ORF">FNA67_20615</name>
</gene>
<dbReference type="OrthoDB" id="3806873at2"/>
<dbReference type="KEGG" id="yti:FNA67_20615"/>
<dbReference type="InterPro" id="IPR011009">
    <property type="entry name" value="Kinase-like_dom_sf"/>
</dbReference>
<dbReference type="GO" id="GO:0016740">
    <property type="term" value="F:transferase activity"/>
    <property type="evidence" value="ECO:0007669"/>
    <property type="project" value="UniProtKB-KW"/>
</dbReference>
<dbReference type="AlphaFoldDB" id="A0A5B9DTC6"/>
<dbReference type="PANTHER" id="PTHR21310">
    <property type="entry name" value="AMINOGLYCOSIDE PHOSPHOTRANSFERASE-RELATED-RELATED"/>
    <property type="match status" value="1"/>
</dbReference>
<dbReference type="InterPro" id="IPR051678">
    <property type="entry name" value="AGP_Transferase"/>
</dbReference>
<dbReference type="Gene3D" id="3.30.200.20">
    <property type="entry name" value="Phosphorylase Kinase, domain 1"/>
    <property type="match status" value="1"/>
</dbReference>
<reference evidence="1 2" key="1">
    <citation type="journal article" date="2015" name="Int. J. Syst. Evol. Microbiol.">
        <title>Youhaiella tibetensis gen. nov., sp. nov., isolated from subsurface sediment.</title>
        <authorList>
            <person name="Wang Y.X."/>
            <person name="Huang F.Q."/>
            <person name="Nogi Y."/>
            <person name="Pang S.J."/>
            <person name="Wang P.K."/>
            <person name="Lv J."/>
        </authorList>
    </citation>
    <scope>NUCLEOTIDE SEQUENCE [LARGE SCALE GENOMIC DNA]</scope>
    <source>
        <strain evidence="2">fig4</strain>
    </source>
</reference>
<evidence type="ECO:0000313" key="2">
    <source>
        <dbReference type="Proteomes" id="UP000321062"/>
    </source>
</evidence>